<proteinExistence type="evidence at transcript level"/>
<dbReference type="PANTHER" id="PTHR12138:SF133">
    <property type="entry name" value="SECRETED PROTEIN"/>
    <property type="match status" value="1"/>
</dbReference>
<accession>Q8NAD5</accession>
<protein>
    <submittedName>
        <fullName evidence="1">cDNA FLJ35525 fis, clone SPLEN2001650</fullName>
    </submittedName>
</protein>
<dbReference type="PeptideAtlas" id="Q8NAD5"/>
<dbReference type="EMBL" id="AK092844">
    <property type="protein sequence ID" value="BAC03988.1"/>
    <property type="molecule type" value="mRNA"/>
</dbReference>
<reference evidence="1" key="1">
    <citation type="journal article" date="2004" name="Nat. Genet.">
        <title>Complete sequencing and characterization of 21,243 full-length human cDNAs.</title>
        <authorList>
            <person name="Ota T."/>
            <person name="Suzuki Y."/>
            <person name="Nishikawa T."/>
            <person name="Otsuki T."/>
            <person name="Sugiyama T."/>
            <person name="Irie R."/>
            <person name="Wakamatsu A."/>
            <person name="Hayashi K."/>
            <person name="Sato H."/>
            <person name="Nagai K."/>
            <person name="Kimura K."/>
            <person name="Makita H."/>
            <person name="Sekine M."/>
            <person name="Obayashi M."/>
            <person name="Nishi T."/>
            <person name="Shibahara T."/>
            <person name="Tanaka T."/>
            <person name="Ishii S."/>
            <person name="Yamamoto J."/>
            <person name="Saito K."/>
            <person name="Kawai Y."/>
            <person name="Isono Y."/>
            <person name="Nakamura Y."/>
            <person name="Nagahari K."/>
            <person name="Murakami K."/>
            <person name="Yasuda T."/>
            <person name="Iwayanagi T."/>
            <person name="Wagatsuma M."/>
            <person name="Shiratori A."/>
            <person name="Sudo H."/>
            <person name="Hosoiri T."/>
            <person name="Kaku Y."/>
            <person name="Kodaira H."/>
            <person name="Kondo H."/>
            <person name="Sugawara M."/>
            <person name="Takahashi M."/>
            <person name="Kanda K."/>
            <person name="Yokoi T."/>
            <person name="Furuya T."/>
            <person name="Kikkawa E."/>
            <person name="Omura Y."/>
            <person name="Abe K."/>
            <person name="Kamihara K."/>
            <person name="Katsuta N."/>
            <person name="Sato K."/>
            <person name="Tanikawa M."/>
            <person name="Yamazaki M."/>
            <person name="Ninomiya K."/>
            <person name="Ishibashi T."/>
            <person name="Yamashita H."/>
            <person name="Murakawa K."/>
            <person name="Fujimori K."/>
            <person name="Tanai H."/>
            <person name="Kimata M."/>
            <person name="Watanabe M."/>
            <person name="Hiraoka S."/>
            <person name="Chiba Y."/>
            <person name="Ishida S."/>
            <person name="Ono Y."/>
            <person name="Takiguchi S."/>
            <person name="Watanabe S."/>
            <person name="Yosida M."/>
            <person name="Hotuta T."/>
            <person name="Kusano J."/>
            <person name="Kanehori K."/>
            <person name="Takahashi-Fujii A."/>
            <person name="Hara H."/>
            <person name="Tanase T."/>
            <person name="Nomura Y."/>
            <person name="Togiya S."/>
            <person name="Komai F."/>
            <person name="Hara R."/>
            <person name="Takeuchi K."/>
            <person name="Arita M."/>
            <person name="Imose N."/>
            <person name="Musashino K."/>
            <person name="Yuuki H."/>
            <person name="Oshima A."/>
            <person name="Sasaki N."/>
            <person name="Aotsuka S."/>
            <person name="Yoshikawa Y."/>
            <person name="Matsunawa H."/>
            <person name="Ichihara T."/>
            <person name="Shiohata N."/>
            <person name="Sano S."/>
            <person name="Moriya S."/>
            <person name="Momiyama H."/>
            <person name="Satoh N."/>
            <person name="Takami S."/>
            <person name="Terashima Y."/>
            <person name="Suzuki O."/>
            <person name="Nakagawa S."/>
            <person name="Senoh A."/>
            <person name="Mizoguchi H."/>
            <person name="Goto Y."/>
            <person name="Shimizu F."/>
            <person name="Wakebe H."/>
            <person name="Hishigaki H."/>
            <person name="Watanabe T."/>
            <person name="Sugiyama A."/>
            <person name="Takemoto M."/>
            <person name="Kawakami B."/>
            <person name="Yamazaki M."/>
            <person name="Watanabe K."/>
            <person name="Kumagai A."/>
            <person name="Itakura S."/>
            <person name="Fukuzumi Y."/>
            <person name="Fujimori Y."/>
            <person name="Komiyama M."/>
            <person name="Tashiro H."/>
            <person name="Tanigami A."/>
            <person name="Fujiwara T."/>
            <person name="Ono T."/>
            <person name="Yamada K."/>
            <person name="Fujii Y."/>
            <person name="Ozaki K."/>
            <person name="Hirao M."/>
            <person name="Ohmori Y."/>
            <person name="Kawabata A."/>
            <person name="Hikiji T."/>
            <person name="Kobatake N."/>
            <person name="Inagaki H."/>
            <person name="Ikema Y."/>
            <person name="Okamoto S."/>
            <person name="Okitani R."/>
            <person name="Kawakami T."/>
            <person name="Noguchi S."/>
            <person name="Itoh T."/>
            <person name="Shigeta K."/>
            <person name="Senba T."/>
            <person name="Matsumura K."/>
            <person name="Nakajima Y."/>
            <person name="Mizuno T."/>
            <person name="Morinaga M."/>
            <person name="Sasaki M."/>
            <person name="Togashi T."/>
            <person name="Oyama M."/>
            <person name="Hata H."/>
            <person name="Watanabe M."/>
            <person name="Komatsu T."/>
            <person name="Mizushima-Sugano J."/>
            <person name="Satoh T."/>
            <person name="Shirai Y."/>
            <person name="Takahashi Y."/>
            <person name="Nakagawa K."/>
            <person name="Okumura K."/>
            <person name="Nagase T."/>
            <person name="Nomura N."/>
            <person name="Kikuchi H."/>
            <person name="Masuho Y."/>
            <person name="Yamashita R."/>
            <person name="Nakai K."/>
            <person name="Yada T."/>
            <person name="Nakamura Y."/>
            <person name="Ohara O."/>
            <person name="Isogai T."/>
            <person name="Sugano S."/>
        </authorList>
    </citation>
    <scope>NUCLEOTIDE SEQUENCE</scope>
    <source>
        <tissue evidence="1">Spleen</tissue>
    </source>
</reference>
<name>Q8NAD5_HUMAN</name>
<dbReference type="AlphaFoldDB" id="Q8NAD5"/>
<dbReference type="PRINTS" id="PR02045">
    <property type="entry name" value="F138DOMAIN"/>
</dbReference>
<dbReference type="PANTHER" id="PTHR12138">
    <property type="entry name" value="PRIMATE-EXPANDED PROTEIN FAMILY"/>
    <property type="match status" value="1"/>
</dbReference>
<evidence type="ECO:0000313" key="1">
    <source>
        <dbReference type="EMBL" id="BAC03988.1"/>
    </source>
</evidence>
<sequence length="162" mass="17880">MESGPWLNSVTAGSTGRLCTGMYPRWLLQLHASAAHFPEPPEAALWAGTQAQVPQDQPAMSPHVLRPLYPQMSLTLSPSNHVPKNLFFFFFFFEMEPHSVAQAGVHWHHLGSWQLPPPGFKQFSASASQIAGITGTCHHARLIFVFLVEMGFHHLGQAGLNS</sequence>
<organism evidence="1">
    <name type="scientific">Homo sapiens</name>
    <name type="common">Human</name>
    <dbReference type="NCBI Taxonomy" id="9606"/>
    <lineage>
        <taxon>Eukaryota</taxon>
        <taxon>Metazoa</taxon>
        <taxon>Chordata</taxon>
        <taxon>Craniata</taxon>
        <taxon>Vertebrata</taxon>
        <taxon>Euteleostomi</taxon>
        <taxon>Mammalia</taxon>
        <taxon>Eutheria</taxon>
        <taxon>Euarchontoglires</taxon>
        <taxon>Primates</taxon>
        <taxon>Haplorrhini</taxon>
        <taxon>Catarrhini</taxon>
        <taxon>Hominidae</taxon>
        <taxon>Homo</taxon>
    </lineage>
</organism>